<keyword evidence="1" id="KW-0808">Transferase</keyword>
<dbReference type="GO" id="GO:0016301">
    <property type="term" value="F:kinase activity"/>
    <property type="evidence" value="ECO:0007669"/>
    <property type="project" value="UniProtKB-KW"/>
</dbReference>
<dbReference type="SUPFAM" id="SSF55781">
    <property type="entry name" value="GAF domain-like"/>
    <property type="match status" value="1"/>
</dbReference>
<dbReference type="InterPro" id="IPR029016">
    <property type="entry name" value="GAF-like_dom_sf"/>
</dbReference>
<feature type="compositionally biased region" description="Basic and acidic residues" evidence="5">
    <location>
        <begin position="11"/>
        <end position="23"/>
    </location>
</feature>
<name>A0A2M9CCW0_9CELL</name>
<dbReference type="InterPro" id="IPR036388">
    <property type="entry name" value="WH-like_DNA-bd_sf"/>
</dbReference>
<dbReference type="InterPro" id="IPR003018">
    <property type="entry name" value="GAF"/>
</dbReference>
<feature type="domain" description="ANTAR" evidence="6">
    <location>
        <begin position="184"/>
        <end position="245"/>
    </location>
</feature>
<dbReference type="AlphaFoldDB" id="A0A2M9CCW0"/>
<evidence type="ECO:0000313" key="8">
    <source>
        <dbReference type="Proteomes" id="UP000231693"/>
    </source>
</evidence>
<dbReference type="Pfam" id="PF13185">
    <property type="entry name" value="GAF_2"/>
    <property type="match status" value="1"/>
</dbReference>
<dbReference type="SUPFAM" id="SSF52172">
    <property type="entry name" value="CheY-like"/>
    <property type="match status" value="1"/>
</dbReference>
<proteinExistence type="predicted"/>
<evidence type="ECO:0000256" key="2">
    <source>
        <dbReference type="ARBA" id="ARBA00022777"/>
    </source>
</evidence>
<keyword evidence="4" id="KW-0804">Transcription</keyword>
<accession>A0A2M9CCW0</accession>
<protein>
    <submittedName>
        <fullName evidence="7">GAF domain-containing protein</fullName>
    </submittedName>
</protein>
<keyword evidence="3" id="KW-0805">Transcription regulation</keyword>
<dbReference type="InterPro" id="IPR011006">
    <property type="entry name" value="CheY-like_superfamily"/>
</dbReference>
<feature type="region of interest" description="Disordered" evidence="5">
    <location>
        <begin position="1"/>
        <end position="25"/>
    </location>
</feature>
<dbReference type="SMART" id="SM00065">
    <property type="entry name" value="GAF"/>
    <property type="match status" value="1"/>
</dbReference>
<reference evidence="7 8" key="1">
    <citation type="submission" date="2017-11" db="EMBL/GenBank/DDBJ databases">
        <title>Genomic Encyclopedia of Archaeal and Bacterial Type Strains, Phase II (KMG-II): From Individual Species to Whole Genera.</title>
        <authorList>
            <person name="Goeker M."/>
        </authorList>
    </citation>
    <scope>NUCLEOTIDE SEQUENCE [LARGE SCALE GENOMIC DNA]</scope>
    <source>
        <strain evidence="7 8">DSM 25478</strain>
    </source>
</reference>
<evidence type="ECO:0000256" key="1">
    <source>
        <dbReference type="ARBA" id="ARBA00022679"/>
    </source>
</evidence>
<dbReference type="Pfam" id="PF03861">
    <property type="entry name" value="ANTAR"/>
    <property type="match status" value="1"/>
</dbReference>
<evidence type="ECO:0000256" key="3">
    <source>
        <dbReference type="ARBA" id="ARBA00023015"/>
    </source>
</evidence>
<organism evidence="7 8">
    <name type="scientific">Sediminihabitans luteus</name>
    <dbReference type="NCBI Taxonomy" id="1138585"/>
    <lineage>
        <taxon>Bacteria</taxon>
        <taxon>Bacillati</taxon>
        <taxon>Actinomycetota</taxon>
        <taxon>Actinomycetes</taxon>
        <taxon>Micrococcales</taxon>
        <taxon>Cellulomonadaceae</taxon>
        <taxon>Sediminihabitans</taxon>
    </lineage>
</organism>
<dbReference type="Gene3D" id="1.10.10.10">
    <property type="entry name" value="Winged helix-like DNA-binding domain superfamily/Winged helix DNA-binding domain"/>
    <property type="match status" value="1"/>
</dbReference>
<dbReference type="PROSITE" id="PS50921">
    <property type="entry name" value="ANTAR"/>
    <property type="match status" value="1"/>
</dbReference>
<dbReference type="Gene3D" id="3.30.450.40">
    <property type="match status" value="1"/>
</dbReference>
<keyword evidence="8" id="KW-1185">Reference proteome</keyword>
<gene>
    <name evidence="7" type="ORF">CLV28_2690</name>
</gene>
<dbReference type="GO" id="GO:0003723">
    <property type="term" value="F:RNA binding"/>
    <property type="evidence" value="ECO:0007669"/>
    <property type="project" value="InterPro"/>
</dbReference>
<dbReference type="EMBL" id="PGFE01000005">
    <property type="protein sequence ID" value="PJJ69227.1"/>
    <property type="molecule type" value="Genomic_DNA"/>
</dbReference>
<dbReference type="InterPro" id="IPR012074">
    <property type="entry name" value="GAF_ANTAR"/>
</dbReference>
<evidence type="ECO:0000256" key="4">
    <source>
        <dbReference type="ARBA" id="ARBA00023163"/>
    </source>
</evidence>
<keyword evidence="2" id="KW-0418">Kinase</keyword>
<dbReference type="Proteomes" id="UP000231693">
    <property type="component" value="Unassembled WGS sequence"/>
</dbReference>
<dbReference type="SMART" id="SM01012">
    <property type="entry name" value="ANTAR"/>
    <property type="match status" value="1"/>
</dbReference>
<evidence type="ECO:0000259" key="6">
    <source>
        <dbReference type="PROSITE" id="PS50921"/>
    </source>
</evidence>
<evidence type="ECO:0000256" key="5">
    <source>
        <dbReference type="SAM" id="MobiDB-lite"/>
    </source>
</evidence>
<dbReference type="RefSeq" id="WP_239073171.1">
    <property type="nucleotide sequence ID" value="NZ_BOOX01000005.1"/>
</dbReference>
<dbReference type="InterPro" id="IPR005561">
    <property type="entry name" value="ANTAR"/>
</dbReference>
<comment type="caution">
    <text evidence="7">The sequence shown here is derived from an EMBL/GenBank/DDBJ whole genome shotgun (WGS) entry which is preliminary data.</text>
</comment>
<feature type="compositionally biased region" description="Acidic residues" evidence="5">
    <location>
        <begin position="1"/>
        <end position="10"/>
    </location>
</feature>
<sequence length="258" mass="27608">MTDEMTDELDVAERSRAAERTAEQTDDLGLHGVLARSVRALADEPSLQQTLDRTVELAVAMIDGCASAGVSLVVRRGSIETPAASDGVAARGDQLQYELDEGPCLDAIRRAEVVATPDLSDDPRWARWGSRVVDELGVRSMLCVQLFTTDARHGALNLYGTEPGAFSEDVYPLATTFAAVAAAALDAARTEEQLSSAVQTRTIIGQAQGIMMERYGVSAAQAFSVLSRLSQDGNVKLAEIARRVVDERTVPGLPGHRP</sequence>
<evidence type="ECO:0000313" key="7">
    <source>
        <dbReference type="EMBL" id="PJJ69227.1"/>
    </source>
</evidence>
<dbReference type="PIRSF" id="PIRSF036625">
    <property type="entry name" value="GAF_ANTAR"/>
    <property type="match status" value="1"/>
</dbReference>